<organism evidence="2 3">
    <name type="scientific">Alistipes finegoldii</name>
    <dbReference type="NCBI Taxonomy" id="214856"/>
    <lineage>
        <taxon>Bacteria</taxon>
        <taxon>Pseudomonadati</taxon>
        <taxon>Bacteroidota</taxon>
        <taxon>Bacteroidia</taxon>
        <taxon>Bacteroidales</taxon>
        <taxon>Rikenellaceae</taxon>
        <taxon>Alistipes</taxon>
    </lineage>
</organism>
<reference evidence="2" key="1">
    <citation type="submission" date="2022-01" db="EMBL/GenBank/DDBJ databases">
        <title>Novel bile acid biosynthetic pathways are enriched in the microbiome of centenarians.</title>
        <authorList>
            <person name="Sato Y."/>
            <person name="Atarashi K."/>
            <person name="Plichta R.D."/>
            <person name="Arai Y."/>
            <person name="Sasajima S."/>
            <person name="Kearney M.S."/>
            <person name="Suda W."/>
            <person name="Takeshita K."/>
            <person name="Sasaki T."/>
            <person name="Okamoto S."/>
            <person name="Skelly N.A."/>
            <person name="Okamura Y."/>
            <person name="Vlamakis H."/>
            <person name="Li Y."/>
            <person name="Tanoue T."/>
            <person name="Takei H."/>
            <person name="Nittono H."/>
            <person name="Narushima S."/>
            <person name="Irie J."/>
            <person name="Itoh H."/>
            <person name="Moriya K."/>
            <person name="Sugiura Y."/>
            <person name="Suematsu M."/>
            <person name="Moritoki N."/>
            <person name="Shibata S."/>
            <person name="Littman R.D."/>
            <person name="Fischbach A.M."/>
            <person name="Uwamino Y."/>
            <person name="Inoue T."/>
            <person name="Honda A."/>
            <person name="Hattori M."/>
            <person name="Murai T."/>
            <person name="Xavier J.R."/>
            <person name="Hirose N."/>
            <person name="Honda K."/>
        </authorList>
    </citation>
    <scope>NUCLEOTIDE SEQUENCE</scope>
    <source>
        <strain evidence="2">CE91-St16</strain>
    </source>
</reference>
<evidence type="ECO:0000313" key="2">
    <source>
        <dbReference type="EMBL" id="GKI18673.1"/>
    </source>
</evidence>
<dbReference type="Proteomes" id="UP001055105">
    <property type="component" value="Unassembled WGS sequence"/>
</dbReference>
<dbReference type="PROSITE" id="PS51257">
    <property type="entry name" value="PROKAR_LIPOPROTEIN"/>
    <property type="match status" value="1"/>
</dbReference>
<keyword evidence="1" id="KW-0732">Signal</keyword>
<feature type="chain" id="PRO_5041444791" evidence="1">
    <location>
        <begin position="19"/>
        <end position="817"/>
    </location>
</feature>
<comment type="caution">
    <text evidence="2">The sequence shown here is derived from an EMBL/GenBank/DDBJ whole genome shotgun (WGS) entry which is preliminary data.</text>
</comment>
<proteinExistence type="predicted"/>
<evidence type="ECO:0000313" key="3">
    <source>
        <dbReference type="Proteomes" id="UP001055105"/>
    </source>
</evidence>
<feature type="signal peptide" evidence="1">
    <location>
        <begin position="1"/>
        <end position="18"/>
    </location>
</feature>
<gene>
    <name evidence="2" type="ORF">CE91St16_15810</name>
</gene>
<accession>A0AA37KPV5</accession>
<sequence>MKAIKYFLYALIATFVFAGCSDDPTYTRGESEADGCYGVYFPSQDNAADLELDPADPTVLTFTAMRTNDADAITVPVTVTGSEDAIFSASEISFDDGATETTFQVSFPDAEIGTTYSCNIQIEDKKYAFIYGEKASGVSFSVTRVKWNLVTGPKGETKGKWRDDILSSAYGIPNRYGEGEVEIYERDDNPGYYRISNVYSAEYLASLLNMSPSEVSGNRSDVITYIDATNPDKVWLPEQSTGVFLNSGDGIVSFASQVPENGFNGSGYGTNVNGVITFPAKSVLLMFGDDGWYVGNAGGMQRLMLPGAEEYDFSLALTDSEPADGKVEIAAKLGADVAKVKYAFFEGVFGDAIAKANSAGIDAGTVESKEITADGTIVAQFEETGKYTVVANIYDEAGELQGYEFLSFGYVKAGDDKPVVLSVRTELTWEFEAQGHTPENSIRSIIFGENIESGYMGLFKSADLTGKSSEDLIEIAKTSGKAITAEEIDKINDTGLSLLHKGLNAGTDYVLLVWAYNGYYGKLYSVQQTTAGKPDPLQIHYTYDDVENGLTKAGYCGTWDYYAVDAYDKTGNTSRQYFGQVVVEDGGTTSGYADFDNVFSDYVKVSGLTGAPQAFNAGESQYMAWSGGLLYVLAPQLIGNVTLQGTDYFVNVAYTAEGDDGVYSGRGLLLGAPVADGLVAFVPNPQLQASNNLTFTGMWFGIYADYDPATNKFSGGEGGIVFHEWLLLADPDLYPAADMASVVKALSVQPGNYVELRGPELAKVIVGENRMPADRGRECEIVGMPALGAAKAKVEFRQGIAARSADFIRRTGAKITE</sequence>
<evidence type="ECO:0000256" key="1">
    <source>
        <dbReference type="SAM" id="SignalP"/>
    </source>
</evidence>
<dbReference type="RefSeq" id="WP_244076373.1">
    <property type="nucleotide sequence ID" value="NZ_AP025581.1"/>
</dbReference>
<name>A0AA37KPV5_9BACT</name>
<dbReference type="AlphaFoldDB" id="A0AA37KPV5"/>
<dbReference type="EMBL" id="BQOL01000001">
    <property type="protein sequence ID" value="GKI18673.1"/>
    <property type="molecule type" value="Genomic_DNA"/>
</dbReference>
<protein>
    <submittedName>
        <fullName evidence="2">Uncharacterized protein</fullName>
    </submittedName>
</protein>